<evidence type="ECO:0000256" key="5">
    <source>
        <dbReference type="ARBA" id="ARBA00023136"/>
    </source>
</evidence>
<dbReference type="PANTHER" id="PTHR28259">
    <property type="entry name" value="FLUORIDE EXPORT PROTEIN 1-RELATED"/>
    <property type="match status" value="1"/>
</dbReference>
<comment type="subcellular location">
    <subcellularLocation>
        <location evidence="1 10">Cell membrane</location>
        <topology evidence="1 10">Multi-pass membrane protein</topology>
    </subcellularLocation>
</comment>
<dbReference type="Proteomes" id="UP001157109">
    <property type="component" value="Unassembled WGS sequence"/>
</dbReference>
<comment type="catalytic activity">
    <reaction evidence="8">
        <text>fluoride(in) = fluoride(out)</text>
        <dbReference type="Rhea" id="RHEA:76159"/>
        <dbReference type="ChEBI" id="CHEBI:17051"/>
    </reaction>
    <physiologicalReaction direction="left-to-right" evidence="8">
        <dbReference type="Rhea" id="RHEA:76160"/>
    </physiologicalReaction>
</comment>
<organism evidence="11 12">
    <name type="scientific">Arsenicicoccus piscis</name>
    <dbReference type="NCBI Taxonomy" id="673954"/>
    <lineage>
        <taxon>Bacteria</taxon>
        <taxon>Bacillati</taxon>
        <taxon>Actinomycetota</taxon>
        <taxon>Actinomycetes</taxon>
        <taxon>Micrococcales</taxon>
        <taxon>Intrasporangiaceae</taxon>
        <taxon>Arsenicicoccus</taxon>
    </lineage>
</organism>
<evidence type="ECO:0000256" key="6">
    <source>
        <dbReference type="ARBA" id="ARBA00023303"/>
    </source>
</evidence>
<feature type="transmembrane region" description="Helical" evidence="10">
    <location>
        <begin position="73"/>
        <end position="93"/>
    </location>
</feature>
<feature type="transmembrane region" description="Helical" evidence="10">
    <location>
        <begin position="6"/>
        <end position="23"/>
    </location>
</feature>
<dbReference type="HAMAP" id="MF_00454">
    <property type="entry name" value="FluC"/>
    <property type="match status" value="1"/>
</dbReference>
<proteinExistence type="inferred from homology"/>
<comment type="similarity">
    <text evidence="7 10">Belongs to the fluoride channel Fluc/FEX (TC 1.A.43) family.</text>
</comment>
<comment type="function">
    <text evidence="9 10">Fluoride-specific ion channel. Important for reducing fluoride concentration in the cell, thus reducing its toxicity.</text>
</comment>
<protein>
    <recommendedName>
        <fullName evidence="10">Fluoride-specific ion channel FluC</fullName>
    </recommendedName>
</protein>
<keyword evidence="10" id="KW-0915">Sodium</keyword>
<evidence type="ECO:0000313" key="12">
    <source>
        <dbReference type="Proteomes" id="UP001157109"/>
    </source>
</evidence>
<reference evidence="12" key="1">
    <citation type="journal article" date="2019" name="Int. J. Syst. Evol. Microbiol.">
        <title>The Global Catalogue of Microorganisms (GCM) 10K type strain sequencing project: providing services to taxonomists for standard genome sequencing and annotation.</title>
        <authorList>
            <consortium name="The Broad Institute Genomics Platform"/>
            <consortium name="The Broad Institute Genome Sequencing Center for Infectious Disease"/>
            <person name="Wu L."/>
            <person name="Ma J."/>
        </authorList>
    </citation>
    <scope>NUCLEOTIDE SEQUENCE [LARGE SCALE GENOMIC DNA]</scope>
    <source>
        <strain evidence="12">NBRC 105830</strain>
    </source>
</reference>
<dbReference type="RefSeq" id="WP_241441287.1">
    <property type="nucleotide sequence ID" value="NZ_BSUJ01000001.1"/>
</dbReference>
<keyword evidence="6 10" id="KW-0407">Ion channel</keyword>
<evidence type="ECO:0000256" key="1">
    <source>
        <dbReference type="ARBA" id="ARBA00004651"/>
    </source>
</evidence>
<feature type="binding site" evidence="10">
    <location>
        <position position="83"/>
    </location>
    <ligand>
        <name>Na(+)</name>
        <dbReference type="ChEBI" id="CHEBI:29101"/>
        <note>structural</note>
    </ligand>
</feature>
<keyword evidence="4 10" id="KW-1133">Transmembrane helix</keyword>
<feature type="transmembrane region" description="Helical" evidence="10">
    <location>
        <begin position="105"/>
        <end position="131"/>
    </location>
</feature>
<evidence type="ECO:0000313" key="11">
    <source>
        <dbReference type="EMBL" id="GMA20947.1"/>
    </source>
</evidence>
<comment type="caution">
    <text evidence="11">The sequence shown here is derived from an EMBL/GenBank/DDBJ whole genome shotgun (WGS) entry which is preliminary data.</text>
</comment>
<dbReference type="EMBL" id="BSUJ01000001">
    <property type="protein sequence ID" value="GMA20947.1"/>
    <property type="molecule type" value="Genomic_DNA"/>
</dbReference>
<keyword evidence="12" id="KW-1185">Reference proteome</keyword>
<sequence>MSALELVVLAVAGGVGAVARFLLDSVVRARLGAALGSALGGLPLGTLVINVTGSFALGLLTGLGLRGAVTSDLVAVLGTGFLGGYTTFSTASYETVRLAQAGRWIAASINAIGALVVCVVAAGLGLFVAGLGS</sequence>
<evidence type="ECO:0000256" key="10">
    <source>
        <dbReference type="HAMAP-Rule" id="MF_00454"/>
    </source>
</evidence>
<keyword evidence="10" id="KW-0406">Ion transport</keyword>
<evidence type="ECO:0000256" key="9">
    <source>
        <dbReference type="ARBA" id="ARBA00049940"/>
    </source>
</evidence>
<dbReference type="Pfam" id="PF02537">
    <property type="entry name" value="CRCB"/>
    <property type="match status" value="1"/>
</dbReference>
<evidence type="ECO:0000256" key="2">
    <source>
        <dbReference type="ARBA" id="ARBA00022475"/>
    </source>
</evidence>
<evidence type="ECO:0000256" key="8">
    <source>
        <dbReference type="ARBA" id="ARBA00035585"/>
    </source>
</evidence>
<dbReference type="InterPro" id="IPR003691">
    <property type="entry name" value="FluC"/>
</dbReference>
<feature type="transmembrane region" description="Helical" evidence="10">
    <location>
        <begin position="35"/>
        <end position="61"/>
    </location>
</feature>
<accession>A0ABQ6HRY9</accession>
<evidence type="ECO:0000256" key="7">
    <source>
        <dbReference type="ARBA" id="ARBA00035120"/>
    </source>
</evidence>
<feature type="binding site" evidence="10">
    <location>
        <position position="86"/>
    </location>
    <ligand>
        <name>Na(+)</name>
        <dbReference type="ChEBI" id="CHEBI:29101"/>
        <note>structural</note>
    </ligand>
</feature>
<keyword evidence="2 10" id="KW-1003">Cell membrane</keyword>
<evidence type="ECO:0000256" key="4">
    <source>
        <dbReference type="ARBA" id="ARBA00022989"/>
    </source>
</evidence>
<keyword evidence="5 10" id="KW-0472">Membrane</keyword>
<dbReference type="PANTHER" id="PTHR28259:SF1">
    <property type="entry name" value="FLUORIDE EXPORT PROTEIN 1-RELATED"/>
    <property type="match status" value="1"/>
</dbReference>
<name>A0ABQ6HRY9_9MICO</name>
<keyword evidence="3 10" id="KW-0812">Transmembrane</keyword>
<comment type="activity regulation">
    <text evidence="10">Na(+) is not transported, but it plays an essential structural role and its presence is essential for fluoride channel function.</text>
</comment>
<keyword evidence="10" id="KW-0813">Transport</keyword>
<keyword evidence="10" id="KW-0479">Metal-binding</keyword>
<evidence type="ECO:0000256" key="3">
    <source>
        <dbReference type="ARBA" id="ARBA00022692"/>
    </source>
</evidence>
<gene>
    <name evidence="10" type="primary">fluC</name>
    <name evidence="10" type="synonym">crcB</name>
    <name evidence="11" type="ORF">GCM10025862_29680</name>
</gene>